<sequence length="90" mass="10102">MLPKIYSCTKICLNWGFLPDVESGVELGTVQVFVFRLKGQNPGERRSPPAYNLARSNLSRSGEVSTYTRLSPLMAAELVLTNRRLVSWDV</sequence>
<name>A0A1H9WFY7_9CORY</name>
<dbReference type="Proteomes" id="UP000198929">
    <property type="component" value="Unassembled WGS sequence"/>
</dbReference>
<evidence type="ECO:0000313" key="2">
    <source>
        <dbReference type="Proteomes" id="UP000198929"/>
    </source>
</evidence>
<protein>
    <submittedName>
        <fullName evidence="1">Uncharacterized protein</fullName>
    </submittedName>
</protein>
<reference evidence="2" key="1">
    <citation type="submission" date="2016-10" db="EMBL/GenBank/DDBJ databases">
        <authorList>
            <person name="Varghese N."/>
            <person name="Submissions S."/>
        </authorList>
    </citation>
    <scope>NUCLEOTIDE SEQUENCE [LARGE SCALE GENOMIC DNA]</scope>
    <source>
        <strain evidence="2">DSM 20524</strain>
    </source>
</reference>
<keyword evidence="2" id="KW-1185">Reference proteome</keyword>
<dbReference type="EMBL" id="FOGQ01000021">
    <property type="protein sequence ID" value="SES32800.1"/>
    <property type="molecule type" value="Genomic_DNA"/>
</dbReference>
<organism evidence="1 2">
    <name type="scientific">Corynebacterium cystitidis DSM 20524</name>
    <dbReference type="NCBI Taxonomy" id="1121357"/>
    <lineage>
        <taxon>Bacteria</taxon>
        <taxon>Bacillati</taxon>
        <taxon>Actinomycetota</taxon>
        <taxon>Actinomycetes</taxon>
        <taxon>Mycobacteriales</taxon>
        <taxon>Corynebacteriaceae</taxon>
        <taxon>Corynebacterium</taxon>
    </lineage>
</organism>
<dbReference type="AlphaFoldDB" id="A0A1H9WFY7"/>
<evidence type="ECO:0000313" key="1">
    <source>
        <dbReference type="EMBL" id="SES32800.1"/>
    </source>
</evidence>
<gene>
    <name evidence="1" type="ORF">SAMN05661109_02717</name>
</gene>
<dbReference type="STRING" id="1121357.SAMN05661109_02717"/>
<accession>A0A1H9WFY7</accession>
<proteinExistence type="predicted"/>